<dbReference type="STRING" id="1122991.GCA_000613445_00732"/>
<evidence type="ECO:0000313" key="1">
    <source>
        <dbReference type="EMBL" id="PXX18922.1"/>
    </source>
</evidence>
<evidence type="ECO:0000313" key="2">
    <source>
        <dbReference type="Proteomes" id="UP000248314"/>
    </source>
</evidence>
<proteinExistence type="predicted"/>
<gene>
    <name evidence="1" type="ORF">EJ73_02559</name>
</gene>
<comment type="caution">
    <text evidence="1">The sequence shown here is derived from an EMBL/GenBank/DDBJ whole genome shotgun (WGS) entry which is preliminary data.</text>
</comment>
<organism evidence="1 2">
    <name type="scientific">Hoylesella shahii DSM 15611 = JCM 12083</name>
    <dbReference type="NCBI Taxonomy" id="1122991"/>
    <lineage>
        <taxon>Bacteria</taxon>
        <taxon>Pseudomonadati</taxon>
        <taxon>Bacteroidota</taxon>
        <taxon>Bacteroidia</taxon>
        <taxon>Bacteroidales</taxon>
        <taxon>Prevotellaceae</taxon>
        <taxon>Hoylesella</taxon>
    </lineage>
</organism>
<keyword evidence="2" id="KW-1185">Reference proteome</keyword>
<sequence>MTFIHFVKMKKIILIFPIVVLLLGCNFFNENDSLEGLGLERHPYIGKELRTDGYYLATKTYKNMLGLIVLYRNGVCLCTYVENSGKSTKQYIENDVLQNKSYMHRLWSKPTAIGVFMITKRTIALRTWEYQNKRSTIAIDNVGEIINDTTLRINTIARTYAGIQQFVYNVYHFVPFSNKPDSTTSFIK</sequence>
<protein>
    <submittedName>
        <fullName evidence="1">Uncharacterized protein</fullName>
    </submittedName>
</protein>
<dbReference type="EMBL" id="QJJX01000046">
    <property type="protein sequence ID" value="PXX18922.1"/>
    <property type="molecule type" value="Genomic_DNA"/>
</dbReference>
<dbReference type="Proteomes" id="UP000248314">
    <property type="component" value="Unassembled WGS sequence"/>
</dbReference>
<accession>A0A318HY93</accession>
<reference evidence="1 2" key="1">
    <citation type="submission" date="2018-05" db="EMBL/GenBank/DDBJ databases">
        <title>Genomic Encyclopedia of Type Strains, Phase I: the one thousand microbial genomes (KMG-I) project.</title>
        <authorList>
            <person name="Kyrpides N."/>
        </authorList>
    </citation>
    <scope>NUCLEOTIDE SEQUENCE [LARGE SCALE GENOMIC DNA]</scope>
    <source>
        <strain evidence="1 2">DSM 15611</strain>
    </source>
</reference>
<dbReference type="AlphaFoldDB" id="A0A318HY93"/>
<name>A0A318HY93_9BACT</name>